<evidence type="ECO:0008006" key="7">
    <source>
        <dbReference type="Google" id="ProtNLM"/>
    </source>
</evidence>
<dbReference type="OrthoDB" id="9814088at2"/>
<evidence type="ECO:0000313" key="6">
    <source>
        <dbReference type="Proteomes" id="UP000282957"/>
    </source>
</evidence>
<dbReference type="SMART" id="SM00490">
    <property type="entry name" value="HELICc"/>
    <property type="match status" value="1"/>
</dbReference>
<dbReference type="EMBL" id="SACL01000011">
    <property type="protein sequence ID" value="RVT91434.1"/>
    <property type="molecule type" value="Genomic_DNA"/>
</dbReference>
<dbReference type="InterPro" id="IPR027417">
    <property type="entry name" value="P-loop_NTPase"/>
</dbReference>
<evidence type="ECO:0000256" key="1">
    <source>
        <dbReference type="ARBA" id="ARBA00022801"/>
    </source>
</evidence>
<name>A0A437M1P2_9PROT</name>
<dbReference type="CDD" id="cd18793">
    <property type="entry name" value="SF2_C_SNF"/>
    <property type="match status" value="1"/>
</dbReference>
<dbReference type="Pfam" id="PF18798">
    <property type="entry name" value="LPD3"/>
    <property type="match status" value="1"/>
</dbReference>
<feature type="domain" description="Helicase C-terminal" evidence="4">
    <location>
        <begin position="1584"/>
        <end position="1726"/>
    </location>
</feature>
<dbReference type="Gene3D" id="3.40.50.10810">
    <property type="entry name" value="Tandem AAA-ATPase domain"/>
    <property type="match status" value="1"/>
</dbReference>
<sequence length="1788" mass="192545">MCPILFLKSNPQHDARGRFAHWTSLRGDEISGDTPKELRTNALEYARRHFVTGHGPHGPTMLSVHNAHLGARIGISGNGLRHALKGHTYTEIAASVAGLPDLLRHAVHLSTEGDRYDETSKNLWHTLAAPLSIGTRDYAALLRVRQDGAGHLHYHHDLVGLLESPDEIGGEHGRAQPTGSTPVHLARRPVDIATLRTIFKDLLEGRMTKALPTGARWITVRPNGPGTEGHAVMIQPAGDGAYRVIGGAGGKLNYLKLTGVRSEAEYAQRAKEGAAARRDEKRQQAARDREAGTAGMKKQAKDNLRLAGRAAQDDFVRQVAKVLDWKPEDVRFKEEEHQDKAPSEVAKLQDAHFQELFAAAKDAVNTQRQRLLADADMRAEGGMSAVPLSAPADPAQISVADLDPVESDGGKGLGFQPKYAERAAAGGGDAAQIKAEASEVKGRSAKVAEEQEQPALDTAPPPPQRVDSTTPTKPETEEKPASQADDGAGDATSSTTPAQQEERGAPAIAEGTAKALNRVREPIGPSIDPKGRATAKQAMALLRAEREMREKLKQVRERTRDIDKAADAGAIEPNAFVIEVDGKAVDEAVMRGVEDELRTIRTRGFLDEAEKAGATGMTKHVSVGAFNSLNSLALAAGGAPLMDRSVVDVLGPEAAAQALAHRLAGDLTSDELGHVREAMSRFHVQHYMATSTDALTEARELQEQASEIQLGEAATGHDLAVAQELNARRRELVGRSKAILAQALGEMETNAALVTALEKPKRDRISVSLGNLPVADAITRLRAIGLQKGDYTMERAGRSTLLVIHGDAIGKLTAPIDPADLDRVNGALSIMQGHEDEAGWLPAGVARRPDFGSDLPAGAAPRLAKAFPTAPADVGQAVRDYIGGRAADGDSPADIMAGLLSEDLIQRAGDRSAFMAAVNEVAPLYGADGKMIRAEAHAGAFDRLADAFTDRNHGGRRTTIAKQPLAEDSTSVEALHRALAKIPEGAAAFKPVGELTPQDQAGLRALFVRDFGASDPQAADKRTALEKLKAEEPERETDGMFGRQENPLWGDWKRDHDAAATAASSAEMNWPRYVEHMGSPQAAYLAMQDVVKGRVVGEFGQIHNQLRPDAPLRMGRTNIAGDLNHLDALDPDARERRLAEHRGLVDRLRERTAGRYASGSVSDKMAAAREAEEAAAQSQMGLFGDEPAAATTDDALPENTAPMGTGERHTIGHAAERTLAGMARRIGGNFKPGQPVGIFAPTMDGKFVARQRAVKLIARNRRTMLGMGVGSGKTSISLAAFTHLHDQGKAKRGLMVVPSVVQGQFHGEALAMLEPGKYDWHANPGASREERIAALKDPSKHFNVVTHQAFRDDVLHLASQQHGTTPDAIKARLAGMKPMERASFIKEVLHKEGIDHDYLAVDEGHNLLNRRGKEDSGMAHVIDGVAHGMGTYVNMTADPVKNDASEVFDTLAKMDPERYSDRDAFMRRYGVDTESAKDGLRREMARHYYTSSISSGVAAHKKEVPVELHADDHARIEAVNRAAGAARIARMEGRTDIAAMKVLSPNSFAGVPADQHGEVARRLQNAIGVVRDSAIRHAIDGRGKMDALVQQATARKGKPGIVFCHHLDRVQDLSERLKGQGLRVSTMTGGNSSKEKDGIKRAFQRGDHDVLVVSDAGAVGANLQKGKWLAQFDTPQTAMVHAQRNGRIDRVGQTEDVELLDLVANHPAERRNRDRLARKYELRSIVTSPLDGLDDTGLAGMLHRIRAGRDPDLPEASRHPVRGEGVRPPEEGRRAHAEPADVGQGALF</sequence>
<dbReference type="GO" id="GO:0005524">
    <property type="term" value="F:ATP binding"/>
    <property type="evidence" value="ECO:0007669"/>
    <property type="project" value="InterPro"/>
</dbReference>
<reference evidence="5 6" key="1">
    <citation type="submission" date="2019-01" db="EMBL/GenBank/DDBJ databases">
        <authorList>
            <person name="Chen W.-M."/>
        </authorList>
    </citation>
    <scope>NUCLEOTIDE SEQUENCE [LARGE SCALE GENOMIC DNA]</scope>
    <source>
        <strain evidence="5 6">CCP-6</strain>
    </source>
</reference>
<dbReference type="PROSITE" id="PS51194">
    <property type="entry name" value="HELICASE_CTER"/>
    <property type="match status" value="1"/>
</dbReference>
<evidence type="ECO:0000259" key="4">
    <source>
        <dbReference type="PROSITE" id="PS51194"/>
    </source>
</evidence>
<feature type="compositionally biased region" description="Basic and acidic residues" evidence="2">
    <location>
        <begin position="1747"/>
        <end position="1779"/>
    </location>
</feature>
<dbReference type="Gene3D" id="3.40.50.300">
    <property type="entry name" value="P-loop containing nucleotide triphosphate hydrolases"/>
    <property type="match status" value="1"/>
</dbReference>
<dbReference type="Pfam" id="PF04851">
    <property type="entry name" value="ResIII"/>
    <property type="match status" value="1"/>
</dbReference>
<comment type="caution">
    <text evidence="5">The sequence shown here is derived from an EMBL/GenBank/DDBJ whole genome shotgun (WGS) entry which is preliminary data.</text>
</comment>
<accession>A0A437M1P2</accession>
<dbReference type="PANTHER" id="PTHR45766:SF6">
    <property type="entry name" value="SWI_SNF-RELATED MATRIX-ASSOCIATED ACTIN-DEPENDENT REGULATOR OF CHROMATIN SUBFAMILY A-LIKE PROTEIN 1"/>
    <property type="match status" value="1"/>
</dbReference>
<feature type="compositionally biased region" description="Basic and acidic residues" evidence="2">
    <location>
        <begin position="436"/>
        <end position="449"/>
    </location>
</feature>
<dbReference type="InterPro" id="IPR049730">
    <property type="entry name" value="SNF2/RAD54-like_C"/>
</dbReference>
<dbReference type="GO" id="GO:0016787">
    <property type="term" value="F:hydrolase activity"/>
    <property type="evidence" value="ECO:0007669"/>
    <property type="project" value="UniProtKB-KW"/>
</dbReference>
<dbReference type="InterPro" id="IPR006935">
    <property type="entry name" value="Helicase/UvrB_N"/>
</dbReference>
<evidence type="ECO:0000313" key="5">
    <source>
        <dbReference type="EMBL" id="RVT91434.1"/>
    </source>
</evidence>
<proteinExistence type="predicted"/>
<dbReference type="InterPro" id="IPR001650">
    <property type="entry name" value="Helicase_C-like"/>
</dbReference>
<keyword evidence="6" id="KW-1185">Reference proteome</keyword>
<dbReference type="Pfam" id="PF00271">
    <property type="entry name" value="Helicase_C"/>
    <property type="match status" value="1"/>
</dbReference>
<keyword evidence="1" id="KW-0378">Hydrolase</keyword>
<dbReference type="GO" id="GO:0004386">
    <property type="term" value="F:helicase activity"/>
    <property type="evidence" value="ECO:0007669"/>
    <property type="project" value="UniProtKB-KW"/>
</dbReference>
<dbReference type="SUPFAM" id="SSF52540">
    <property type="entry name" value="P-loop containing nucleoside triphosphate hydrolases"/>
    <property type="match status" value="2"/>
</dbReference>
<feature type="compositionally biased region" description="Basic and acidic residues" evidence="2">
    <location>
        <begin position="271"/>
        <end position="291"/>
    </location>
</feature>
<feature type="domain" description="Helicase ATP-binding" evidence="3">
    <location>
        <begin position="1254"/>
        <end position="1457"/>
    </location>
</feature>
<dbReference type="InterPro" id="IPR038718">
    <property type="entry name" value="SNF2-like_sf"/>
</dbReference>
<dbReference type="SMART" id="SM00487">
    <property type="entry name" value="DEXDc"/>
    <property type="match status" value="1"/>
</dbReference>
<evidence type="ECO:0000256" key="2">
    <source>
        <dbReference type="SAM" id="MobiDB-lite"/>
    </source>
</evidence>
<feature type="region of interest" description="Disordered" evidence="2">
    <location>
        <begin position="425"/>
        <end position="506"/>
    </location>
</feature>
<organism evidence="5 6">
    <name type="scientific">Rhodovarius crocodyli</name>
    <dbReference type="NCBI Taxonomy" id="1979269"/>
    <lineage>
        <taxon>Bacteria</taxon>
        <taxon>Pseudomonadati</taxon>
        <taxon>Pseudomonadota</taxon>
        <taxon>Alphaproteobacteria</taxon>
        <taxon>Acetobacterales</taxon>
        <taxon>Roseomonadaceae</taxon>
        <taxon>Rhodovarius</taxon>
    </lineage>
</organism>
<dbReference type="InterPro" id="IPR040824">
    <property type="entry name" value="LPD3"/>
</dbReference>
<protein>
    <recommendedName>
        <fullName evidence="7">Helicase C-terminal domain-containing protein</fullName>
    </recommendedName>
</protein>
<feature type="region of interest" description="Disordered" evidence="2">
    <location>
        <begin position="1746"/>
        <end position="1788"/>
    </location>
</feature>
<dbReference type="PROSITE" id="PS51192">
    <property type="entry name" value="HELICASE_ATP_BIND_1"/>
    <property type="match status" value="1"/>
</dbReference>
<evidence type="ECO:0000259" key="3">
    <source>
        <dbReference type="PROSITE" id="PS51192"/>
    </source>
</evidence>
<dbReference type="Proteomes" id="UP000282957">
    <property type="component" value="Unassembled WGS sequence"/>
</dbReference>
<dbReference type="PANTHER" id="PTHR45766">
    <property type="entry name" value="DNA ANNEALING HELICASE AND ENDONUCLEASE ZRANB3 FAMILY MEMBER"/>
    <property type="match status" value="1"/>
</dbReference>
<dbReference type="InterPro" id="IPR014001">
    <property type="entry name" value="Helicase_ATP-bd"/>
</dbReference>
<feature type="region of interest" description="Disordered" evidence="2">
    <location>
        <begin position="271"/>
        <end position="301"/>
    </location>
</feature>
<dbReference type="GO" id="GO:0003677">
    <property type="term" value="F:DNA binding"/>
    <property type="evidence" value="ECO:0007669"/>
    <property type="project" value="InterPro"/>
</dbReference>
<gene>
    <name evidence="5" type="ORF">EOD42_22525</name>
</gene>